<sequence length="79" mass="8627">MKKYELHGGFSLDHLQLADRPIPVPGPHEALIRIRAVSLNYRDLGVISGFYAPDLPLPFTPVSDGVGEVVEVGANVTRF</sequence>
<evidence type="ECO:0000313" key="2">
    <source>
        <dbReference type="EMBL" id="TYP79626.1"/>
    </source>
</evidence>
<feature type="domain" description="Alcohol dehydrogenase-like N-terminal" evidence="1">
    <location>
        <begin position="26"/>
        <end position="79"/>
    </location>
</feature>
<protein>
    <submittedName>
        <fullName evidence="2">Alcohol dehydrogenase-like protein</fullName>
    </submittedName>
</protein>
<dbReference type="EMBL" id="VNHS01000001">
    <property type="protein sequence ID" value="TYP79626.1"/>
    <property type="molecule type" value="Genomic_DNA"/>
</dbReference>
<dbReference type="Pfam" id="PF08240">
    <property type="entry name" value="ADH_N"/>
    <property type="match status" value="1"/>
</dbReference>
<dbReference type="InterPro" id="IPR011032">
    <property type="entry name" value="GroES-like_sf"/>
</dbReference>
<dbReference type="PANTHER" id="PTHR45033">
    <property type="match status" value="1"/>
</dbReference>
<dbReference type="Proteomes" id="UP000323257">
    <property type="component" value="Unassembled WGS sequence"/>
</dbReference>
<keyword evidence="3" id="KW-1185">Reference proteome</keyword>
<gene>
    <name evidence="2" type="ORF">BCM02_101747</name>
</gene>
<dbReference type="Gene3D" id="3.90.180.10">
    <property type="entry name" value="Medium-chain alcohol dehydrogenases, catalytic domain"/>
    <property type="match status" value="1"/>
</dbReference>
<evidence type="ECO:0000313" key="3">
    <source>
        <dbReference type="Proteomes" id="UP000323257"/>
    </source>
</evidence>
<accession>A0A5S5CIK4</accession>
<reference evidence="2 3" key="1">
    <citation type="submission" date="2019-07" db="EMBL/GenBank/DDBJ databases">
        <title>Genomic Encyclopedia of Type Strains, Phase III (KMG-III): the genomes of soil and plant-associated and newly described type strains.</title>
        <authorList>
            <person name="Whitman W."/>
        </authorList>
    </citation>
    <scope>NUCLEOTIDE SEQUENCE [LARGE SCALE GENOMIC DNA]</scope>
    <source>
        <strain evidence="2 3">BL24</strain>
    </source>
</reference>
<dbReference type="InterPro" id="IPR013154">
    <property type="entry name" value="ADH-like_N"/>
</dbReference>
<dbReference type="PANTHER" id="PTHR45033:SF2">
    <property type="entry name" value="ZINC-TYPE ALCOHOL DEHYDROGENASE-LIKE PROTEIN C1773.06C"/>
    <property type="match status" value="1"/>
</dbReference>
<comment type="caution">
    <text evidence="2">The sequence shown here is derived from an EMBL/GenBank/DDBJ whole genome shotgun (WGS) entry which is preliminary data.</text>
</comment>
<dbReference type="SUPFAM" id="SSF50129">
    <property type="entry name" value="GroES-like"/>
    <property type="match status" value="1"/>
</dbReference>
<dbReference type="RefSeq" id="WP_246183176.1">
    <property type="nucleotide sequence ID" value="NZ_VNHS01000001.1"/>
</dbReference>
<proteinExistence type="predicted"/>
<name>A0A5S5CIK4_9BACL</name>
<dbReference type="InterPro" id="IPR052711">
    <property type="entry name" value="Zinc_ADH-like"/>
</dbReference>
<evidence type="ECO:0000259" key="1">
    <source>
        <dbReference type="Pfam" id="PF08240"/>
    </source>
</evidence>
<organism evidence="2 3">
    <name type="scientific">Paenibacillus methanolicus</name>
    <dbReference type="NCBI Taxonomy" id="582686"/>
    <lineage>
        <taxon>Bacteria</taxon>
        <taxon>Bacillati</taxon>
        <taxon>Bacillota</taxon>
        <taxon>Bacilli</taxon>
        <taxon>Bacillales</taxon>
        <taxon>Paenibacillaceae</taxon>
        <taxon>Paenibacillus</taxon>
    </lineage>
</organism>
<dbReference type="AlphaFoldDB" id="A0A5S5CIK4"/>